<evidence type="ECO:0000256" key="6">
    <source>
        <dbReference type="ARBA" id="ARBA00022723"/>
    </source>
</evidence>
<feature type="binding site" description="in other chain" evidence="10">
    <location>
        <begin position="169"/>
        <end position="171"/>
    </location>
    <ligand>
        <name>substrate</name>
        <note>ligand shared between dimeric partners</note>
    </ligand>
</feature>
<dbReference type="GO" id="GO:0070095">
    <property type="term" value="F:fructose-6-phosphate binding"/>
    <property type="evidence" value="ECO:0007669"/>
    <property type="project" value="TreeGrafter"/>
</dbReference>
<feature type="binding site" description="in other chain" evidence="10">
    <location>
        <begin position="125"/>
        <end position="127"/>
    </location>
    <ligand>
        <name>substrate</name>
        <note>ligand shared between dimeric partners</note>
    </ligand>
</feature>
<evidence type="ECO:0000259" key="11">
    <source>
        <dbReference type="Pfam" id="PF00365"/>
    </source>
</evidence>
<dbReference type="UniPathway" id="UPA00109">
    <property type="reaction ID" value="UER00182"/>
</dbReference>
<comment type="function">
    <text evidence="10">Catalyzes the phosphorylation of D-fructose 6-phosphate, the first committing step of glycolysis. Uses inorganic phosphate (PPi) as phosphoryl donor instead of ATP like common ATP-dependent phosphofructokinases (ATP-PFKs), which renders the reaction reversible, and can thus function both in glycolysis and gluconeogenesis. Consistently, PPi-PFK can replace the enzymes of both the forward (ATP-PFK) and reverse (fructose-bisphosphatase (FBPase)) reactions.</text>
</comment>
<dbReference type="Gene3D" id="3.40.50.460">
    <property type="entry name" value="Phosphofructokinase domain"/>
    <property type="match status" value="1"/>
</dbReference>
<dbReference type="NCBIfam" id="NF002872">
    <property type="entry name" value="PRK03202.1"/>
    <property type="match status" value="1"/>
</dbReference>
<comment type="subunit">
    <text evidence="10">Homodimer or homotetramer.</text>
</comment>
<dbReference type="NCBIfam" id="TIGR02483">
    <property type="entry name" value="PFK_mixed"/>
    <property type="match status" value="1"/>
</dbReference>
<accession>A0A2Z5G7A0</accession>
<feature type="binding site" evidence="10">
    <location>
        <position position="103"/>
    </location>
    <ligand>
        <name>Mg(2+)</name>
        <dbReference type="ChEBI" id="CHEBI:18420"/>
        <note>catalytic</note>
    </ligand>
</feature>
<dbReference type="PIRSF" id="PIRSF000532">
    <property type="entry name" value="ATP_PFK_prok"/>
    <property type="match status" value="1"/>
</dbReference>
<dbReference type="InterPro" id="IPR000023">
    <property type="entry name" value="Phosphofructokinase_dom"/>
</dbReference>
<evidence type="ECO:0000256" key="10">
    <source>
        <dbReference type="HAMAP-Rule" id="MF_01976"/>
    </source>
</evidence>
<dbReference type="PANTHER" id="PTHR13697">
    <property type="entry name" value="PHOSPHOFRUCTOKINASE"/>
    <property type="match status" value="1"/>
</dbReference>
<comment type="cofactor">
    <cofactor evidence="1 10">
        <name>Mg(2+)</name>
        <dbReference type="ChEBI" id="CHEBI:18420"/>
    </cofactor>
</comment>
<dbReference type="GO" id="GO:0005945">
    <property type="term" value="C:6-phosphofructokinase complex"/>
    <property type="evidence" value="ECO:0007669"/>
    <property type="project" value="TreeGrafter"/>
</dbReference>
<comment type="similarity">
    <text evidence="10">Belongs to the phosphofructokinase type A (PFKA) family. Mixed-substrate PFK group III subfamily.</text>
</comment>
<dbReference type="Pfam" id="PF00365">
    <property type="entry name" value="PFK"/>
    <property type="match status" value="1"/>
</dbReference>
<evidence type="ECO:0000313" key="13">
    <source>
        <dbReference type="Proteomes" id="UP000253606"/>
    </source>
</evidence>
<organism evidence="12 13">
    <name type="scientific">Acidisarcina polymorpha</name>
    <dbReference type="NCBI Taxonomy" id="2211140"/>
    <lineage>
        <taxon>Bacteria</taxon>
        <taxon>Pseudomonadati</taxon>
        <taxon>Acidobacteriota</taxon>
        <taxon>Terriglobia</taxon>
        <taxon>Terriglobales</taxon>
        <taxon>Acidobacteriaceae</taxon>
        <taxon>Acidisarcina</taxon>
    </lineage>
</organism>
<dbReference type="RefSeq" id="WP_114209547.1">
    <property type="nucleotide sequence ID" value="NZ_CP030840.1"/>
</dbReference>
<dbReference type="SUPFAM" id="SSF53784">
    <property type="entry name" value="Phosphofructokinase"/>
    <property type="match status" value="1"/>
</dbReference>
<feature type="binding site" evidence="10">
    <location>
        <position position="162"/>
    </location>
    <ligand>
        <name>substrate</name>
        <note>ligand shared between dimeric partners</note>
    </ligand>
</feature>
<keyword evidence="8 10" id="KW-0460">Magnesium</keyword>
<dbReference type="PROSITE" id="PS00433">
    <property type="entry name" value="PHOSPHOFRUCTOKINASE"/>
    <property type="match status" value="1"/>
</dbReference>
<evidence type="ECO:0000256" key="8">
    <source>
        <dbReference type="ARBA" id="ARBA00022842"/>
    </source>
</evidence>
<dbReference type="KEGG" id="abas:ACPOL_5611"/>
<dbReference type="GO" id="GO:0048029">
    <property type="term" value="F:monosaccharide binding"/>
    <property type="evidence" value="ECO:0007669"/>
    <property type="project" value="TreeGrafter"/>
</dbReference>
<comment type="activity regulation">
    <text evidence="10">Non-allosteric.</text>
</comment>
<dbReference type="PRINTS" id="PR00476">
    <property type="entry name" value="PHFRCTKINASE"/>
</dbReference>
<evidence type="ECO:0000256" key="9">
    <source>
        <dbReference type="ARBA" id="ARBA00023152"/>
    </source>
</evidence>
<evidence type="ECO:0000256" key="7">
    <source>
        <dbReference type="ARBA" id="ARBA00022777"/>
    </source>
</evidence>
<keyword evidence="7 10" id="KW-0418">Kinase</keyword>
<evidence type="ECO:0000256" key="5">
    <source>
        <dbReference type="ARBA" id="ARBA00022679"/>
    </source>
</evidence>
<dbReference type="PANTHER" id="PTHR13697:SF52">
    <property type="entry name" value="ATP-DEPENDENT 6-PHOSPHOFRUCTOKINASE 3"/>
    <property type="match status" value="1"/>
</dbReference>
<dbReference type="InterPro" id="IPR035966">
    <property type="entry name" value="PKF_sf"/>
</dbReference>
<comment type="catalytic activity">
    <reaction evidence="10">
        <text>beta-D-fructose 6-phosphate + diphosphate = beta-D-fructose 1,6-bisphosphate + phosphate + H(+)</text>
        <dbReference type="Rhea" id="RHEA:13613"/>
        <dbReference type="ChEBI" id="CHEBI:15378"/>
        <dbReference type="ChEBI" id="CHEBI:32966"/>
        <dbReference type="ChEBI" id="CHEBI:33019"/>
        <dbReference type="ChEBI" id="CHEBI:43474"/>
        <dbReference type="ChEBI" id="CHEBI:57634"/>
        <dbReference type="EC" id="2.7.1.90"/>
    </reaction>
</comment>
<dbReference type="AlphaFoldDB" id="A0A2Z5G7A0"/>
<reference evidence="12 13" key="1">
    <citation type="journal article" date="2018" name="Front. Microbiol.">
        <title>Hydrolytic Capabilities as a Key to Environmental Success: Chitinolytic and Cellulolytic Acidobacteria From Acidic Sub-arctic Soils and Boreal Peatlands.</title>
        <authorList>
            <person name="Belova S.E."/>
            <person name="Ravin N.V."/>
            <person name="Pankratov T.A."/>
            <person name="Rakitin A.L."/>
            <person name="Ivanova A.A."/>
            <person name="Beletsky A.V."/>
            <person name="Mardanov A.V."/>
            <person name="Sinninghe Damste J.S."/>
            <person name="Dedysh S.N."/>
        </authorList>
    </citation>
    <scope>NUCLEOTIDE SEQUENCE [LARGE SCALE GENOMIC DNA]</scope>
    <source>
        <strain evidence="12 13">SBC82</strain>
    </source>
</reference>
<dbReference type="GO" id="GO:0030388">
    <property type="term" value="P:fructose 1,6-bisphosphate metabolic process"/>
    <property type="evidence" value="ECO:0007669"/>
    <property type="project" value="TreeGrafter"/>
</dbReference>
<dbReference type="OrthoDB" id="9802503at2"/>
<dbReference type="GO" id="GO:0042802">
    <property type="term" value="F:identical protein binding"/>
    <property type="evidence" value="ECO:0007669"/>
    <property type="project" value="TreeGrafter"/>
</dbReference>
<evidence type="ECO:0000256" key="3">
    <source>
        <dbReference type="ARBA" id="ARBA00004679"/>
    </source>
</evidence>
<dbReference type="FunFam" id="3.40.50.460:FF:000002">
    <property type="entry name" value="ATP-dependent 6-phosphofructokinase"/>
    <property type="match status" value="1"/>
</dbReference>
<sequence>MRIGLLTGGGDCPGLNAVIAAAVKKGILHHGDQFVGFLEGWRGVLDNNTMPLTLETVDGIITKGGTILRTSRTNVRKIEGGLEKCKENIKANQLDALIAIGGDDTQSVTNALTAIGVPGVGVPKTIDNDLNGTDVCFGFDTAVSIATEAIDRLHTTAEAHNRVIVCEVMGRDAGWIALTAGVAGNAHVVLVPEKPIDLNHVCALLKYNHDHGKKYGIVVVAEGAKLPDSGEQAIKGTKVDSFGHARLSGIAELLANKIEEQTGYETRSVNLGHTQRGGTPTAFDRMLATRYGLAALDLVHAGQFGRLVVLRGTEIQSITLAEAISKNRTVDDHFLEILTGLEPAV</sequence>
<keyword evidence="6 10" id="KW-0479">Metal-binding</keyword>
<dbReference type="InterPro" id="IPR015912">
    <property type="entry name" value="Phosphofructokinase_CS"/>
</dbReference>
<evidence type="ECO:0000313" key="12">
    <source>
        <dbReference type="EMBL" id="AXC14859.1"/>
    </source>
</evidence>
<dbReference type="GO" id="GO:0005524">
    <property type="term" value="F:ATP binding"/>
    <property type="evidence" value="ECO:0007669"/>
    <property type="project" value="InterPro"/>
</dbReference>
<dbReference type="InterPro" id="IPR012829">
    <property type="entry name" value="Phosphofructokinase_III"/>
</dbReference>
<comment type="caution">
    <text evidence="10">Lacks conserved residue(s) required for the propagation of feature annotation.</text>
</comment>
<dbReference type="Proteomes" id="UP000253606">
    <property type="component" value="Chromosome"/>
</dbReference>
<comment type="subcellular location">
    <subcellularLocation>
        <location evidence="2 10">Cytoplasm</location>
    </subcellularLocation>
</comment>
<proteinExistence type="inferred from homology"/>
<evidence type="ECO:0000256" key="1">
    <source>
        <dbReference type="ARBA" id="ARBA00001946"/>
    </source>
</evidence>
<feature type="site" description="Important for catalytic activity; stabilizes the transition state when the phosphoryl donor is PPi" evidence="10">
    <location>
        <position position="124"/>
    </location>
</feature>
<dbReference type="InterPro" id="IPR012003">
    <property type="entry name" value="ATP_PFK_prok-type"/>
</dbReference>
<feature type="binding site" description="in other chain" evidence="10">
    <location>
        <position position="222"/>
    </location>
    <ligand>
        <name>substrate</name>
        <note>ligand shared between dimeric partners</note>
    </ligand>
</feature>
<feature type="binding site" evidence="10">
    <location>
        <position position="10"/>
    </location>
    <ligand>
        <name>diphosphate</name>
        <dbReference type="ChEBI" id="CHEBI:33019"/>
    </ligand>
</feature>
<keyword evidence="13" id="KW-1185">Reference proteome</keyword>
<dbReference type="GO" id="GO:0061621">
    <property type="term" value="P:canonical glycolysis"/>
    <property type="evidence" value="ECO:0007669"/>
    <property type="project" value="TreeGrafter"/>
</dbReference>
<dbReference type="EMBL" id="CP030840">
    <property type="protein sequence ID" value="AXC14859.1"/>
    <property type="molecule type" value="Genomic_DNA"/>
</dbReference>
<dbReference type="EC" id="2.7.1.90" evidence="10"/>
<name>A0A2Z5G7A0_9BACT</name>
<dbReference type="GO" id="GO:0006002">
    <property type="term" value="P:fructose 6-phosphate metabolic process"/>
    <property type="evidence" value="ECO:0007669"/>
    <property type="project" value="InterPro"/>
</dbReference>
<evidence type="ECO:0000256" key="4">
    <source>
        <dbReference type="ARBA" id="ARBA00022490"/>
    </source>
</evidence>
<keyword evidence="4 10" id="KW-0963">Cytoplasm</keyword>
<evidence type="ECO:0000256" key="2">
    <source>
        <dbReference type="ARBA" id="ARBA00004496"/>
    </source>
</evidence>
<feature type="binding site" description="in other chain" evidence="10">
    <location>
        <begin position="273"/>
        <end position="276"/>
    </location>
    <ligand>
        <name>substrate</name>
        <note>ligand shared between dimeric partners</note>
    </ligand>
</feature>
<feature type="active site" description="Proton acceptor" evidence="10">
    <location>
        <position position="127"/>
    </location>
</feature>
<dbReference type="InterPro" id="IPR022953">
    <property type="entry name" value="ATP_PFK"/>
</dbReference>
<dbReference type="Gene3D" id="3.40.50.450">
    <property type="match status" value="1"/>
</dbReference>
<dbReference type="HAMAP" id="MF_01976">
    <property type="entry name" value="Phosphofructokinase_III"/>
    <property type="match status" value="1"/>
</dbReference>
<keyword evidence="5 10" id="KW-0808">Transferase</keyword>
<feature type="domain" description="Phosphofructokinase" evidence="11">
    <location>
        <begin position="2"/>
        <end position="298"/>
    </location>
</feature>
<feature type="binding site" evidence="10">
    <location>
        <position position="267"/>
    </location>
    <ligand>
        <name>substrate</name>
        <note>ligand shared between dimeric partners</note>
    </ligand>
</feature>
<gene>
    <name evidence="10" type="primary">pfp</name>
    <name evidence="12" type="ORF">ACPOL_5611</name>
</gene>
<dbReference type="GO" id="GO:0003872">
    <property type="term" value="F:6-phosphofructokinase activity"/>
    <property type="evidence" value="ECO:0007669"/>
    <property type="project" value="UniProtKB-UniRule"/>
</dbReference>
<keyword evidence="9 10" id="KW-0324">Glycolysis</keyword>
<dbReference type="GO" id="GO:0047334">
    <property type="term" value="F:diphosphate-fructose-6-phosphate 1-phosphotransferase activity"/>
    <property type="evidence" value="ECO:0007669"/>
    <property type="project" value="UniProtKB-EC"/>
</dbReference>
<dbReference type="GO" id="GO:0016208">
    <property type="term" value="F:AMP binding"/>
    <property type="evidence" value="ECO:0007669"/>
    <property type="project" value="TreeGrafter"/>
</dbReference>
<comment type="pathway">
    <text evidence="3 10">Carbohydrate degradation; glycolysis; D-glyceraldehyde 3-phosphate and glycerone phosphate from D-glucose: step 3/4.</text>
</comment>
<dbReference type="GO" id="GO:0046872">
    <property type="term" value="F:metal ion binding"/>
    <property type="evidence" value="ECO:0007669"/>
    <property type="project" value="UniProtKB-KW"/>
</dbReference>
<protein>
    <recommendedName>
        <fullName evidence="10">Pyrophosphate--fructose 6-phosphate 1-phosphotransferase</fullName>
        <ecNumber evidence="10">2.7.1.90</ecNumber>
    </recommendedName>
    <alternativeName>
        <fullName evidence="10">6-phosphofructokinase, pyrophosphate dependent</fullName>
    </alternativeName>
    <alternativeName>
        <fullName evidence="10">PPi-dependent phosphofructokinase</fullName>
        <shortName evidence="10">PPi-PFK</shortName>
    </alternativeName>
    <alternativeName>
        <fullName evidence="10">Pyrophosphate-dependent 6-phosphofructose-1-kinase</fullName>
    </alternativeName>
</protein>
<feature type="site" description="Important for catalytic activity and substrate specificity; stabilizes the transition state when the phosphoryl donor is PPi; prevents ATP from binding by mimicking the alpha-phosphate group of ATP" evidence="10">
    <location>
        <position position="104"/>
    </location>
</feature>